<proteinExistence type="predicted"/>
<evidence type="ECO:0000313" key="2">
    <source>
        <dbReference type="EMBL" id="ALV83362.1"/>
    </source>
</evidence>
<reference evidence="2" key="1">
    <citation type="journal article" date="2015" name="J. Clin. Microbiol.">
        <title>Co-Production of KPC-18 and VIM-1 Carbapenemases by Enterobacter cloacae: Implications for Newer beta-Lactam-beta-Lactamase Inhibitor Combinations.</title>
        <authorList>
            <person name="Thomson G.K."/>
            <person name="Snyder J.W."/>
            <person name="McElheny C.L."/>
            <person name="Thomson K.S."/>
            <person name="Doi Y."/>
        </authorList>
    </citation>
    <scope>NUCLEOTIDE SEQUENCE</scope>
    <source>
        <strain evidence="2">G6809</strain>
    </source>
</reference>
<accession>A0A0U3TN75</accession>
<dbReference type="InterPro" id="IPR001584">
    <property type="entry name" value="Integrase_cat-core"/>
</dbReference>
<dbReference type="InterPro" id="IPR036397">
    <property type="entry name" value="RNaseH_sf"/>
</dbReference>
<dbReference type="SUPFAM" id="SSF53098">
    <property type="entry name" value="Ribonuclease H-like"/>
    <property type="match status" value="1"/>
</dbReference>
<dbReference type="PANTHER" id="PTHR35004:SF6">
    <property type="entry name" value="TRANSPOSASE"/>
    <property type="match status" value="1"/>
</dbReference>
<dbReference type="PANTHER" id="PTHR35004">
    <property type="entry name" value="TRANSPOSASE RV3428C-RELATED"/>
    <property type="match status" value="1"/>
</dbReference>
<organism evidence="2">
    <name type="scientific">Enterobacter cloacae</name>
    <dbReference type="NCBI Taxonomy" id="550"/>
    <lineage>
        <taxon>Bacteria</taxon>
        <taxon>Pseudomonadati</taxon>
        <taxon>Pseudomonadota</taxon>
        <taxon>Gammaproteobacteria</taxon>
        <taxon>Enterobacterales</taxon>
        <taxon>Enterobacteriaceae</taxon>
        <taxon>Enterobacter</taxon>
        <taxon>Enterobacter cloacae complex</taxon>
    </lineage>
</organism>
<dbReference type="AlphaFoldDB" id="A0A0U3TN75"/>
<name>A0A0U3TN75_ENTCL</name>
<dbReference type="PROSITE" id="PS50994">
    <property type="entry name" value="INTEGRASE"/>
    <property type="match status" value="1"/>
</dbReference>
<dbReference type="InterPro" id="IPR012337">
    <property type="entry name" value="RNaseH-like_sf"/>
</dbReference>
<feature type="domain" description="Integrase catalytic" evidence="1">
    <location>
        <begin position="1"/>
        <end position="110"/>
    </location>
</feature>
<dbReference type="EMBL" id="KT884517">
    <property type="protein sequence ID" value="ALV83362.1"/>
    <property type="molecule type" value="Genomic_DNA"/>
</dbReference>
<dbReference type="GO" id="GO:0015074">
    <property type="term" value="P:DNA integration"/>
    <property type="evidence" value="ECO:0007669"/>
    <property type="project" value="InterPro"/>
</dbReference>
<dbReference type="GO" id="GO:0003676">
    <property type="term" value="F:nucleic acid binding"/>
    <property type="evidence" value="ECO:0007669"/>
    <property type="project" value="InterPro"/>
</dbReference>
<dbReference type="Gene3D" id="3.30.420.10">
    <property type="entry name" value="Ribonuclease H-like superfamily/Ribonuclease H"/>
    <property type="match status" value="1"/>
</dbReference>
<sequence length="155" mass="18145">MKTVVLERDAYGDGKHRFHPGLLQLADDLGFRIRLCRPYRAQTKGKVERFNRYFRESFYNPLLTRMKGTGLLLDCAAANRRVRDWLADEANVRVHATLNERPIDRWRQEREHLQPLPSRVRRDEAPLLDNSLRPVPLESLQHPLSVYDAIGEACR</sequence>
<protein>
    <submittedName>
        <fullName evidence="2">Truncated transposase IstA of ISKpn7</fullName>
    </submittedName>
</protein>
<evidence type="ECO:0000259" key="1">
    <source>
        <dbReference type="PROSITE" id="PS50994"/>
    </source>
</evidence>